<dbReference type="Gene3D" id="3.40.50.1820">
    <property type="entry name" value="alpha/beta hydrolase"/>
    <property type="match status" value="1"/>
</dbReference>
<dbReference type="InterPro" id="IPR029058">
    <property type="entry name" value="AB_hydrolase_fold"/>
</dbReference>
<dbReference type="RefSeq" id="WP_083932343.1">
    <property type="nucleotide sequence ID" value="NZ_BAOJ01000389.1"/>
</dbReference>
<comment type="caution">
    <text evidence="2">The sequence shown here is derived from an EMBL/GenBank/DDBJ whole genome shotgun (WGS) entry which is preliminary data.</text>
</comment>
<sequence>MIIAGKHNLMSQPRVVNTQLNLSNNTNLKQAGKIYQSPSSSPISRGIDSNTTINMDLKQIKAEKISLQDVEQINRIKTTLKADAALANFPYTHTLDAATENKWSPDINSEALAPIKLAFSKFEGAEEIPKIKNGLITNRGLTAFLFVNDEEKEVRLVFGGTTSGKKPGTFVARNINNAVATMKQWLSNARNAFGFEDLGMTKSYEQAAQLAENIYSELQTKLPPEYSFSVSGHSKGGGEASYAALMLGAKKNKAIKSINFSSAQLGAVSKNEIVNQIQKNKSITGMDSKEAIEDKLKELSSETLHVKIKGDLVPVMHNVFHSISHLGKTLTLPNNNKTFMRLDEHNEFYSRITDWVNTNTELTRTQSVIFA</sequence>
<dbReference type="SUPFAM" id="SSF53474">
    <property type="entry name" value="alpha/beta-Hydrolases"/>
    <property type="match status" value="1"/>
</dbReference>
<dbReference type="AlphaFoldDB" id="A0A511QK74"/>
<reference evidence="2 3" key="1">
    <citation type="submission" date="2019-07" db="EMBL/GenBank/DDBJ databases">
        <title>Whole genome shotgun sequence of Vibrio sagamiensis NBRC 104589.</title>
        <authorList>
            <person name="Hosoyama A."/>
            <person name="Uohara A."/>
            <person name="Ohji S."/>
            <person name="Ichikawa N."/>
        </authorList>
    </citation>
    <scope>NUCLEOTIDE SEQUENCE [LARGE SCALE GENOMIC DNA]</scope>
    <source>
        <strain evidence="2 3">NBRC 104589</strain>
    </source>
</reference>
<evidence type="ECO:0000259" key="1">
    <source>
        <dbReference type="Pfam" id="PF01764"/>
    </source>
</evidence>
<dbReference type="EMBL" id="BJXJ01000113">
    <property type="protein sequence ID" value="GEM77730.1"/>
    <property type="molecule type" value="Genomic_DNA"/>
</dbReference>
<evidence type="ECO:0000313" key="3">
    <source>
        <dbReference type="Proteomes" id="UP000321922"/>
    </source>
</evidence>
<evidence type="ECO:0000313" key="2">
    <source>
        <dbReference type="EMBL" id="GEM77730.1"/>
    </source>
</evidence>
<name>A0A511QK74_9VIBR</name>
<dbReference type="GO" id="GO:0006629">
    <property type="term" value="P:lipid metabolic process"/>
    <property type="evidence" value="ECO:0007669"/>
    <property type="project" value="InterPro"/>
</dbReference>
<dbReference type="Proteomes" id="UP000321922">
    <property type="component" value="Unassembled WGS sequence"/>
</dbReference>
<protein>
    <recommendedName>
        <fullName evidence="1">Fungal lipase-type domain-containing protein</fullName>
    </recommendedName>
</protein>
<organism evidence="2 3">
    <name type="scientific">Vibrio sagamiensis NBRC 104589</name>
    <dbReference type="NCBI Taxonomy" id="1219064"/>
    <lineage>
        <taxon>Bacteria</taxon>
        <taxon>Pseudomonadati</taxon>
        <taxon>Pseudomonadota</taxon>
        <taxon>Gammaproteobacteria</taxon>
        <taxon>Vibrionales</taxon>
        <taxon>Vibrionaceae</taxon>
        <taxon>Vibrio</taxon>
    </lineage>
</organism>
<dbReference type="OrthoDB" id="6191215at2"/>
<keyword evidence="3" id="KW-1185">Reference proteome</keyword>
<feature type="domain" description="Fungal lipase-type" evidence="1">
    <location>
        <begin position="193"/>
        <end position="314"/>
    </location>
</feature>
<proteinExistence type="predicted"/>
<accession>A0A511QK74</accession>
<dbReference type="InterPro" id="IPR002921">
    <property type="entry name" value="Fungal_lipase-type"/>
</dbReference>
<gene>
    <name evidence="2" type="ORF">VSA01S_38420</name>
</gene>
<dbReference type="Pfam" id="PF01764">
    <property type="entry name" value="Lipase_3"/>
    <property type="match status" value="1"/>
</dbReference>